<feature type="domain" description="DUF6924" evidence="2">
    <location>
        <begin position="55"/>
        <end position="169"/>
    </location>
</feature>
<feature type="compositionally biased region" description="Basic and acidic residues" evidence="1">
    <location>
        <begin position="191"/>
        <end position="210"/>
    </location>
</feature>
<sequence length="210" mass="23735">MNELWNHSRKISTMSQSVPLFVTAPSADHQVINRFLLHFRDWSDLPTSDHAHVVAARNTYNLEESELKPTVSPVPSDTPNGWSGASLTDVEAFVRDAQAEDPQSSIFFLLDDQGVRDKTVIAAERRSYDETEELTDEYNKVRVPSDEAYTVWVNLDIGNVGWEDYCDEETGGDEDGWWVYGEDGGADIMTDEDREKRDEAIKKLEESGDA</sequence>
<accession>A0AAJ0GCM5</accession>
<evidence type="ECO:0000259" key="2">
    <source>
        <dbReference type="Pfam" id="PF21962"/>
    </source>
</evidence>
<name>A0AAJ0GCM5_9PEZI</name>
<evidence type="ECO:0000313" key="4">
    <source>
        <dbReference type="Proteomes" id="UP001271007"/>
    </source>
</evidence>
<dbReference type="Proteomes" id="UP001271007">
    <property type="component" value="Unassembled WGS sequence"/>
</dbReference>
<dbReference type="AlphaFoldDB" id="A0AAJ0GCM5"/>
<evidence type="ECO:0000313" key="3">
    <source>
        <dbReference type="EMBL" id="KAK3054010.1"/>
    </source>
</evidence>
<dbReference type="Pfam" id="PF21962">
    <property type="entry name" value="DUF6924"/>
    <property type="match status" value="1"/>
</dbReference>
<keyword evidence="4" id="KW-1185">Reference proteome</keyword>
<feature type="region of interest" description="Disordered" evidence="1">
    <location>
        <begin position="172"/>
        <end position="210"/>
    </location>
</feature>
<protein>
    <recommendedName>
        <fullName evidence="2">DUF6924 domain-containing protein</fullName>
    </recommendedName>
</protein>
<evidence type="ECO:0000256" key="1">
    <source>
        <dbReference type="SAM" id="MobiDB-lite"/>
    </source>
</evidence>
<organism evidence="3 4">
    <name type="scientific">Extremus antarcticus</name>
    <dbReference type="NCBI Taxonomy" id="702011"/>
    <lineage>
        <taxon>Eukaryota</taxon>
        <taxon>Fungi</taxon>
        <taxon>Dikarya</taxon>
        <taxon>Ascomycota</taxon>
        <taxon>Pezizomycotina</taxon>
        <taxon>Dothideomycetes</taxon>
        <taxon>Dothideomycetidae</taxon>
        <taxon>Mycosphaerellales</taxon>
        <taxon>Extremaceae</taxon>
        <taxon>Extremus</taxon>
    </lineage>
</organism>
<dbReference type="InterPro" id="IPR053832">
    <property type="entry name" value="DUF6924"/>
</dbReference>
<proteinExistence type="predicted"/>
<reference evidence="3" key="1">
    <citation type="submission" date="2023-04" db="EMBL/GenBank/DDBJ databases">
        <title>Black Yeasts Isolated from many extreme environments.</title>
        <authorList>
            <person name="Coleine C."/>
            <person name="Stajich J.E."/>
            <person name="Selbmann L."/>
        </authorList>
    </citation>
    <scope>NUCLEOTIDE SEQUENCE</scope>
    <source>
        <strain evidence="3">CCFEE 5312</strain>
    </source>
</reference>
<gene>
    <name evidence="3" type="ORF">LTR09_004786</name>
</gene>
<comment type="caution">
    <text evidence="3">The sequence shown here is derived from an EMBL/GenBank/DDBJ whole genome shotgun (WGS) entry which is preliminary data.</text>
</comment>
<dbReference type="EMBL" id="JAWDJX010000013">
    <property type="protein sequence ID" value="KAK3054010.1"/>
    <property type="molecule type" value="Genomic_DNA"/>
</dbReference>